<dbReference type="Proteomes" id="UP000812277">
    <property type="component" value="Unassembled WGS sequence"/>
</dbReference>
<protein>
    <submittedName>
        <fullName evidence="2">Uncharacterized protein</fullName>
    </submittedName>
</protein>
<keyword evidence="1" id="KW-0472">Membrane</keyword>
<evidence type="ECO:0000313" key="2">
    <source>
        <dbReference type="EMBL" id="MBW7473570.1"/>
    </source>
</evidence>
<dbReference type="Pfam" id="PF11085">
    <property type="entry name" value="YqhR"/>
    <property type="match status" value="1"/>
</dbReference>
<keyword evidence="1" id="KW-1133">Transmembrane helix</keyword>
<gene>
    <name evidence="2" type="ORF">K0T92_02275</name>
</gene>
<evidence type="ECO:0000313" key="3">
    <source>
        <dbReference type="Proteomes" id="UP000812277"/>
    </source>
</evidence>
<evidence type="ECO:0000256" key="1">
    <source>
        <dbReference type="SAM" id="Phobius"/>
    </source>
</evidence>
<dbReference type="RefSeq" id="WP_219870789.1">
    <property type="nucleotide sequence ID" value="NZ_JAHZIJ010000001.1"/>
</dbReference>
<proteinExistence type="predicted"/>
<name>A0ABS7D0V9_9BACL</name>
<feature type="transmembrane region" description="Helical" evidence="1">
    <location>
        <begin position="103"/>
        <end position="126"/>
    </location>
</feature>
<sequence length="171" mass="19254">MHLTHKSLRQRKRGRQTNPYWFCVRLGFFAGLIWGSFRWVLYQIHFTKVIPAFLAEPFFRSAFLKSPWGYAIGLAAFILLSIVAALVYKLLLGKIAGPRPGIAYGLLWWVVLFIGIGPLLGMMAPIHKQGMDTIATELSVFLIWGLFIGFTIAYEFTDEATREPSGAQGAK</sequence>
<accession>A0ABS7D0V9</accession>
<reference evidence="2 3" key="1">
    <citation type="submission" date="2021-07" db="EMBL/GenBank/DDBJ databases">
        <title>Paenibacillus radiodurans sp. nov., isolated from the southeastern edge of Tengger Desert.</title>
        <authorList>
            <person name="Zhang G."/>
        </authorList>
    </citation>
    <scope>NUCLEOTIDE SEQUENCE [LARGE SCALE GENOMIC DNA]</scope>
    <source>
        <strain evidence="2 3">DT7-4</strain>
    </source>
</reference>
<feature type="transmembrane region" description="Helical" evidence="1">
    <location>
        <begin position="68"/>
        <end position="91"/>
    </location>
</feature>
<keyword evidence="1" id="KW-0812">Transmembrane</keyword>
<feature type="transmembrane region" description="Helical" evidence="1">
    <location>
        <begin position="20"/>
        <end position="41"/>
    </location>
</feature>
<feature type="transmembrane region" description="Helical" evidence="1">
    <location>
        <begin position="138"/>
        <end position="156"/>
    </location>
</feature>
<keyword evidence="3" id="KW-1185">Reference proteome</keyword>
<organism evidence="2 3">
    <name type="scientific">Paenibacillus oenotherae</name>
    <dbReference type="NCBI Taxonomy" id="1435645"/>
    <lineage>
        <taxon>Bacteria</taxon>
        <taxon>Bacillati</taxon>
        <taxon>Bacillota</taxon>
        <taxon>Bacilli</taxon>
        <taxon>Bacillales</taxon>
        <taxon>Paenibacillaceae</taxon>
        <taxon>Paenibacillus</taxon>
    </lineage>
</organism>
<dbReference type="InterPro" id="IPR024563">
    <property type="entry name" value="YqhR"/>
</dbReference>
<dbReference type="EMBL" id="JAHZIJ010000001">
    <property type="protein sequence ID" value="MBW7473570.1"/>
    <property type="molecule type" value="Genomic_DNA"/>
</dbReference>
<comment type="caution">
    <text evidence="2">The sequence shown here is derived from an EMBL/GenBank/DDBJ whole genome shotgun (WGS) entry which is preliminary data.</text>
</comment>